<protein>
    <submittedName>
        <fullName evidence="3">Uncharacterized protein</fullName>
    </submittedName>
</protein>
<evidence type="ECO:0000256" key="1">
    <source>
        <dbReference type="ARBA" id="ARBA00022729"/>
    </source>
</evidence>
<sequence length="190" mass="20346">MAVGNGEFSHVLCLLLLSMIVVASATASGYGYGYGPNPDVESSNSKWKSTRKEFLPGVFSVQGMIYCKSGSKVVPLKGGVVRITCLGIDKDGYETAPFSILSRPTDANGYFLSKLSAQLLEDDGVKISQCKVFLHSCPLKTCPVATDVNKGLSGAPLSAYRPIGFNSMRLYSVGPFIYSSEPQKSSPYGY</sequence>
<feature type="chain" id="PRO_5043991329" evidence="2">
    <location>
        <begin position="26"/>
        <end position="190"/>
    </location>
</feature>
<gene>
    <name evidence="3" type="ORF">Slati_0598800</name>
</gene>
<evidence type="ECO:0000256" key="2">
    <source>
        <dbReference type="SAM" id="SignalP"/>
    </source>
</evidence>
<proteinExistence type="predicted"/>
<feature type="signal peptide" evidence="2">
    <location>
        <begin position="1"/>
        <end position="25"/>
    </location>
</feature>
<comment type="caution">
    <text evidence="3">The sequence shown here is derived from an EMBL/GenBank/DDBJ whole genome shotgun (WGS) entry which is preliminary data.</text>
</comment>
<dbReference type="PANTHER" id="PTHR33470:SF40">
    <property type="entry name" value="PROTEIN SEED AND ROOT HAIR PROTECTIVE PROTEIN"/>
    <property type="match status" value="1"/>
</dbReference>
<evidence type="ECO:0000313" key="3">
    <source>
        <dbReference type="EMBL" id="KAL0459716.1"/>
    </source>
</evidence>
<dbReference type="GO" id="GO:0071944">
    <property type="term" value="C:cell periphery"/>
    <property type="evidence" value="ECO:0007669"/>
    <property type="project" value="TreeGrafter"/>
</dbReference>
<reference evidence="3" key="2">
    <citation type="journal article" date="2024" name="Plant">
        <title>Genomic evolution and insights into agronomic trait innovations of Sesamum species.</title>
        <authorList>
            <person name="Miao H."/>
            <person name="Wang L."/>
            <person name="Qu L."/>
            <person name="Liu H."/>
            <person name="Sun Y."/>
            <person name="Le M."/>
            <person name="Wang Q."/>
            <person name="Wei S."/>
            <person name="Zheng Y."/>
            <person name="Lin W."/>
            <person name="Duan Y."/>
            <person name="Cao H."/>
            <person name="Xiong S."/>
            <person name="Wang X."/>
            <person name="Wei L."/>
            <person name="Li C."/>
            <person name="Ma Q."/>
            <person name="Ju M."/>
            <person name="Zhao R."/>
            <person name="Li G."/>
            <person name="Mu C."/>
            <person name="Tian Q."/>
            <person name="Mei H."/>
            <person name="Zhang T."/>
            <person name="Gao T."/>
            <person name="Zhang H."/>
        </authorList>
    </citation>
    <scope>NUCLEOTIDE SEQUENCE</scope>
    <source>
        <strain evidence="3">KEN1</strain>
    </source>
</reference>
<organism evidence="3">
    <name type="scientific">Sesamum latifolium</name>
    <dbReference type="NCBI Taxonomy" id="2727402"/>
    <lineage>
        <taxon>Eukaryota</taxon>
        <taxon>Viridiplantae</taxon>
        <taxon>Streptophyta</taxon>
        <taxon>Embryophyta</taxon>
        <taxon>Tracheophyta</taxon>
        <taxon>Spermatophyta</taxon>
        <taxon>Magnoliopsida</taxon>
        <taxon>eudicotyledons</taxon>
        <taxon>Gunneridae</taxon>
        <taxon>Pentapetalae</taxon>
        <taxon>asterids</taxon>
        <taxon>lamiids</taxon>
        <taxon>Lamiales</taxon>
        <taxon>Pedaliaceae</taxon>
        <taxon>Sesamum</taxon>
    </lineage>
</organism>
<dbReference type="PANTHER" id="PTHR33470">
    <property type="entry name" value="OS01G0164075 PROTEIN"/>
    <property type="match status" value="1"/>
</dbReference>
<reference evidence="3" key="1">
    <citation type="submission" date="2020-06" db="EMBL/GenBank/DDBJ databases">
        <authorList>
            <person name="Li T."/>
            <person name="Hu X."/>
            <person name="Zhang T."/>
            <person name="Song X."/>
            <person name="Zhang H."/>
            <person name="Dai N."/>
            <person name="Sheng W."/>
            <person name="Hou X."/>
            <person name="Wei L."/>
        </authorList>
    </citation>
    <scope>NUCLEOTIDE SEQUENCE</scope>
    <source>
        <strain evidence="3">KEN1</strain>
        <tissue evidence="3">Leaf</tissue>
    </source>
</reference>
<name>A0AAW2Y1W9_9LAMI</name>
<keyword evidence="1 2" id="KW-0732">Signal</keyword>
<dbReference type="EMBL" id="JACGWN010000002">
    <property type="protein sequence ID" value="KAL0459716.1"/>
    <property type="molecule type" value="Genomic_DNA"/>
</dbReference>
<accession>A0AAW2Y1W9</accession>
<dbReference type="AlphaFoldDB" id="A0AAW2Y1W9"/>
<dbReference type="Pfam" id="PF01190">
    <property type="entry name" value="Pollen_Ole_e_1"/>
    <property type="match status" value="1"/>
</dbReference>